<proteinExistence type="predicted"/>
<dbReference type="Proteomes" id="UP000734854">
    <property type="component" value="Unassembled WGS sequence"/>
</dbReference>
<keyword evidence="5" id="KW-1185">Reference proteome</keyword>
<feature type="coiled-coil region" evidence="1">
    <location>
        <begin position="907"/>
        <end position="941"/>
    </location>
</feature>
<gene>
    <name evidence="4" type="ORF">ZIOFF_018540</name>
</gene>
<organism evidence="4 5">
    <name type="scientific">Zingiber officinale</name>
    <name type="common">Ginger</name>
    <name type="synonym">Amomum zingiber</name>
    <dbReference type="NCBI Taxonomy" id="94328"/>
    <lineage>
        <taxon>Eukaryota</taxon>
        <taxon>Viridiplantae</taxon>
        <taxon>Streptophyta</taxon>
        <taxon>Embryophyta</taxon>
        <taxon>Tracheophyta</taxon>
        <taxon>Spermatophyta</taxon>
        <taxon>Magnoliopsida</taxon>
        <taxon>Liliopsida</taxon>
        <taxon>Zingiberales</taxon>
        <taxon>Zingiberaceae</taxon>
        <taxon>Zingiber</taxon>
    </lineage>
</organism>
<dbReference type="InterPro" id="IPR056070">
    <property type="entry name" value="DUF7653"/>
</dbReference>
<evidence type="ECO:0000313" key="4">
    <source>
        <dbReference type="EMBL" id="KAG6521421.1"/>
    </source>
</evidence>
<evidence type="ECO:0000256" key="2">
    <source>
        <dbReference type="SAM" id="MobiDB-lite"/>
    </source>
</evidence>
<dbReference type="PANTHER" id="PTHR47491">
    <property type="entry name" value="CAP-GLY DOMAIN LINKER"/>
    <property type="match status" value="1"/>
</dbReference>
<feature type="domain" description="DUF7653" evidence="3">
    <location>
        <begin position="618"/>
        <end position="742"/>
    </location>
</feature>
<dbReference type="PANTHER" id="PTHR47491:SF5">
    <property type="entry name" value="CAP-GLY DOMAIN LINKER"/>
    <property type="match status" value="1"/>
</dbReference>
<dbReference type="AlphaFoldDB" id="A0A8J5HWQ7"/>
<evidence type="ECO:0000256" key="1">
    <source>
        <dbReference type="SAM" id="Coils"/>
    </source>
</evidence>
<evidence type="ECO:0000259" key="3">
    <source>
        <dbReference type="Pfam" id="PF24670"/>
    </source>
</evidence>
<feature type="region of interest" description="Disordered" evidence="2">
    <location>
        <begin position="151"/>
        <end position="179"/>
    </location>
</feature>
<dbReference type="EMBL" id="JACMSC010000005">
    <property type="protein sequence ID" value="KAG6521421.1"/>
    <property type="molecule type" value="Genomic_DNA"/>
</dbReference>
<dbReference type="Pfam" id="PF24670">
    <property type="entry name" value="DUF7653"/>
    <property type="match status" value="1"/>
</dbReference>
<feature type="region of interest" description="Disordered" evidence="2">
    <location>
        <begin position="1"/>
        <end position="46"/>
    </location>
</feature>
<feature type="coiled-coil region" evidence="1">
    <location>
        <begin position="462"/>
        <end position="496"/>
    </location>
</feature>
<feature type="coiled-coil region" evidence="1">
    <location>
        <begin position="546"/>
        <end position="573"/>
    </location>
</feature>
<keyword evidence="1" id="KW-0175">Coiled coil</keyword>
<evidence type="ECO:0000313" key="5">
    <source>
        <dbReference type="Proteomes" id="UP000734854"/>
    </source>
</evidence>
<accession>A0A8J5HWQ7</accession>
<reference evidence="4 5" key="1">
    <citation type="submission" date="2020-08" db="EMBL/GenBank/DDBJ databases">
        <title>Plant Genome Project.</title>
        <authorList>
            <person name="Zhang R.-G."/>
        </authorList>
    </citation>
    <scope>NUCLEOTIDE SEQUENCE [LARGE SCALE GENOMIC DNA]</scope>
    <source>
        <tissue evidence="4">Rhizome</tissue>
    </source>
</reference>
<name>A0A8J5HWQ7_ZINOF</name>
<feature type="compositionally biased region" description="Basic and acidic residues" evidence="2">
    <location>
        <begin position="160"/>
        <end position="174"/>
    </location>
</feature>
<protein>
    <recommendedName>
        <fullName evidence="3">DUF7653 domain-containing protein</fullName>
    </recommendedName>
</protein>
<sequence length="975" mass="112982">MRRFFPLRSSTSSSGSTNVAAPAPSNRKEVKAPTYGDAHDGSQSPKEILKPCNRCLDEGSSTPFLQRSLSFSSGMVTRYGKDGDLVFLRDTVDSPTNSENNANHICKYPNHSQFSTSERFSRENRGNLASIHDVEFDSSGSREQFLAEISPCSSPIPSRSRADRCRRTPSKNEFDGFTDGEYQMGKSSHYDTSYFSGTEFDNCLVDKNMLPSLGKLPRFQHLRSSVLSYDKDNRRSYSFWETNHVHHHSTRAWTNDDFKLPAPSRQTRNAEKMCHALSSKFLKPQDHDSRTTITIEEAHDEMSQPSLSSNCFSELHVPENASFEDAKDSCTDAKLIDMINDNPQEDTTDEELQMKVKRLEEKLMLLSDETPEMLIYREENSNLTTMLQIIHNINEERKCLTLELSSQIKSRLSERHSAEERFKQWKTELGTRTRRLEKEKIDIQSSLEKELDQRENEWSLKYAKLQSEEQRLRDHVRELAEQNVSLQREISLVKTNEIDTQCRIMNSERQVSELTASLEDMRIGNTGLHQSLSELQDKQRGTEEDLDHLRRCSKEKDEENKELQKAIIKLQRICSGQERTIGGLRQGLDDELGKKTIENGGEMVKLKMEQLRLTGVEQMLRKEIESHRLEMESIRHENISLLNRLQITDNCYGYSFFKFDQELHSRVATLQAHGLSLLDNSSCFFSELLEFIKCKRYDEVASINLERIPVDDYILKYHSLKRGIENLRRNLQATMVALDDKSNLEESQRQTMEESKMRQLKSHVTEDEMVLNLRAEAILSRVLKENLLSRELEYEQLQADFASSIRASDVLRNANQRLQDEVACISHKMKDLELQCLFIVIGLLIYRLLLSPQFYRSSQDYCRVSILFVVPMLKKDETVTRLHQELQTSMKDLNVVQSMLQNVSTEKDELWEEVKRLRKMNSDLENEISCFRKKIESLDEDILLKEGQISILRDSIEKPYDTIYGVKGMKEFILE</sequence>
<comment type="caution">
    <text evidence="4">The sequence shown here is derived from an EMBL/GenBank/DDBJ whole genome shotgun (WGS) entry which is preliminary data.</text>
</comment>